<evidence type="ECO:0000256" key="4">
    <source>
        <dbReference type="HAMAP-Rule" id="MF_00995"/>
    </source>
</evidence>
<dbReference type="SUPFAM" id="SSF53850">
    <property type="entry name" value="Periplasmic binding protein-like II"/>
    <property type="match status" value="1"/>
</dbReference>
<dbReference type="InterPro" id="IPR030868">
    <property type="entry name" value="MqnA"/>
</dbReference>
<evidence type="ECO:0000313" key="7">
    <source>
        <dbReference type="Proteomes" id="UP000007993"/>
    </source>
</evidence>
<dbReference type="PANTHER" id="PTHR37690:SF1">
    <property type="entry name" value="CHORISMATE DEHYDRATASE"/>
    <property type="match status" value="1"/>
</dbReference>
<dbReference type="UniPathway" id="UPA00079"/>
<evidence type="ECO:0000256" key="5">
    <source>
        <dbReference type="SAM" id="MobiDB-lite"/>
    </source>
</evidence>
<dbReference type="InterPro" id="IPR003773">
    <property type="entry name" value="Menaquinone_biosynth"/>
</dbReference>
<proteinExistence type="inferred from homology"/>
<feature type="region of interest" description="Disordered" evidence="5">
    <location>
        <begin position="1"/>
        <end position="25"/>
    </location>
</feature>
<feature type="compositionally biased region" description="Basic and acidic residues" evidence="5">
    <location>
        <begin position="1"/>
        <end position="13"/>
    </location>
</feature>
<dbReference type="HAMAP" id="MF_00995">
    <property type="entry name" value="MqnA"/>
    <property type="match status" value="1"/>
</dbReference>
<comment type="similarity">
    <text evidence="4">Belongs to the MqnA/MqnD family. MqnA subfamily.</text>
</comment>
<dbReference type="Gene3D" id="3.40.190.10">
    <property type="entry name" value="Periplasmic binding protein-like II"/>
    <property type="match status" value="2"/>
</dbReference>
<comment type="function">
    <text evidence="4">Catalyzes the dehydration of chorismate into 3-[(1-carboxyvinyl)oxy]benzoate, a step in the biosynthesis of menaquinone (MK, vitamin K2).</text>
</comment>
<evidence type="ECO:0000256" key="1">
    <source>
        <dbReference type="ARBA" id="ARBA00004863"/>
    </source>
</evidence>
<dbReference type="CDD" id="cd13634">
    <property type="entry name" value="PBP2_Sco4506"/>
    <property type="match status" value="1"/>
</dbReference>
<dbReference type="PANTHER" id="PTHR37690">
    <property type="entry name" value="CHORISMATE DEHYDRATASE"/>
    <property type="match status" value="1"/>
</dbReference>
<comment type="caution">
    <text evidence="6">The sequence shown here is derived from an EMBL/GenBank/DDBJ whole genome shotgun (WGS) entry which is preliminary data.</text>
</comment>
<dbReference type="Pfam" id="PF02621">
    <property type="entry name" value="VitK2_biosynth"/>
    <property type="match status" value="1"/>
</dbReference>
<dbReference type="GO" id="GO:0009234">
    <property type="term" value="P:menaquinone biosynthetic process"/>
    <property type="evidence" value="ECO:0007669"/>
    <property type="project" value="UniProtKB-UniRule"/>
</dbReference>
<keyword evidence="2 4" id="KW-0474">Menaquinone biosynthesis</keyword>
<name>K5DML3_RHOBT</name>
<dbReference type="GO" id="GO:0016836">
    <property type="term" value="F:hydro-lyase activity"/>
    <property type="evidence" value="ECO:0007669"/>
    <property type="project" value="UniProtKB-UniRule"/>
</dbReference>
<organism evidence="6 7">
    <name type="scientific">Rhodopirellula baltica SH28</name>
    <dbReference type="NCBI Taxonomy" id="993517"/>
    <lineage>
        <taxon>Bacteria</taxon>
        <taxon>Pseudomonadati</taxon>
        <taxon>Planctomycetota</taxon>
        <taxon>Planctomycetia</taxon>
        <taxon>Pirellulales</taxon>
        <taxon>Pirellulaceae</taxon>
        <taxon>Rhodopirellula</taxon>
    </lineage>
</organism>
<dbReference type="PATRIC" id="fig|993517.3.peg.1255"/>
<evidence type="ECO:0000256" key="3">
    <source>
        <dbReference type="ARBA" id="ARBA00023239"/>
    </source>
</evidence>
<dbReference type="EMBL" id="AMCW01000022">
    <property type="protein sequence ID" value="EKK03698.1"/>
    <property type="molecule type" value="Genomic_DNA"/>
</dbReference>
<evidence type="ECO:0000256" key="2">
    <source>
        <dbReference type="ARBA" id="ARBA00022428"/>
    </source>
</evidence>
<keyword evidence="3 4" id="KW-0456">Lyase</keyword>
<evidence type="ECO:0000313" key="6">
    <source>
        <dbReference type="EMBL" id="EKK03698.1"/>
    </source>
</evidence>
<sequence length="317" mass="35301">MVFQDRRHSRDLYDGLPRPSPIESTPSEYIEVESTALEGHRTNSSNPETIMLRLGAVSYLNTKPLIETLPGRLGRSGELRLDLPSRLARDLAAGELDIALIPSVEYFRGGDEYEIISDAAIACRGPVWSVRVLSRVPMNEVRTLALDEGSRTSAAMSQVLLAEMHGLRPKTVPFPIGSSPDEVDADALLMIGDRAMHPAPGKYQEIWDLGDRWCRWTELPFVFAMWVARRSAVADPQIRQQIEDALNVSRDEGLQQFETIAKREAAGHGLTIEDLHRYFAENLHFQLGNGERSGLAAFREKAEHLGLVPASHSPLQD</sequence>
<dbReference type="EC" id="4.2.1.151" evidence="4"/>
<dbReference type="Proteomes" id="UP000007993">
    <property type="component" value="Unassembled WGS sequence"/>
</dbReference>
<dbReference type="AlphaFoldDB" id="K5DML3"/>
<comment type="pathway">
    <text evidence="1 4">Quinol/quinone metabolism; menaquinone biosynthesis.</text>
</comment>
<accession>K5DML3</accession>
<comment type="catalytic activity">
    <reaction evidence="4">
        <text>chorismate = 3-[(1-carboxyvinyl)-oxy]benzoate + H2O</text>
        <dbReference type="Rhea" id="RHEA:40051"/>
        <dbReference type="ChEBI" id="CHEBI:15377"/>
        <dbReference type="ChEBI" id="CHEBI:29748"/>
        <dbReference type="ChEBI" id="CHEBI:76981"/>
        <dbReference type="EC" id="4.2.1.151"/>
    </reaction>
</comment>
<protein>
    <recommendedName>
        <fullName evidence="4">Chorismate dehydratase</fullName>
        <ecNumber evidence="4">4.2.1.151</ecNumber>
    </recommendedName>
    <alternativeName>
        <fullName evidence="4">Menaquinone biosynthetic enzyme MqnA</fullName>
    </alternativeName>
</protein>
<gene>
    <name evidence="4" type="primary">mqnA</name>
    <name evidence="6" type="ORF">RBSH_01147</name>
</gene>
<reference evidence="6 7" key="1">
    <citation type="journal article" date="2013" name="Mar. Genomics">
        <title>Expression of sulfatases in Rhodopirellula baltica and the diversity of sulfatases in the genus Rhodopirellula.</title>
        <authorList>
            <person name="Wegner C.E."/>
            <person name="Richter-Heitmann T."/>
            <person name="Klindworth A."/>
            <person name="Klockow C."/>
            <person name="Richter M."/>
            <person name="Achstetter T."/>
            <person name="Glockner F.O."/>
            <person name="Harder J."/>
        </authorList>
    </citation>
    <scope>NUCLEOTIDE SEQUENCE [LARGE SCALE GENOMIC DNA]</scope>
    <source>
        <strain evidence="6 7">SH28</strain>
    </source>
</reference>